<evidence type="ECO:0000313" key="2">
    <source>
        <dbReference type="EMBL" id="KAB8028497.1"/>
    </source>
</evidence>
<proteinExistence type="predicted"/>
<dbReference type="EMBL" id="WFLN01000009">
    <property type="protein sequence ID" value="KAB8028497.1"/>
    <property type="molecule type" value="Genomic_DNA"/>
</dbReference>
<dbReference type="RefSeq" id="WP_152213648.1">
    <property type="nucleotide sequence ID" value="NZ_WFLN01000009.1"/>
</dbReference>
<reference evidence="2 3" key="1">
    <citation type="submission" date="2019-10" db="EMBL/GenBank/DDBJ databases">
        <title>New genus of Silvanigrellaceae.</title>
        <authorList>
            <person name="Pitt A."/>
            <person name="Hahn M.W."/>
        </authorList>
    </citation>
    <scope>NUCLEOTIDE SEQUENCE [LARGE SCALE GENOMIC DNA]</scope>
    <source>
        <strain evidence="2 3">33A1-SZDP</strain>
    </source>
</reference>
<feature type="transmembrane region" description="Helical" evidence="1">
    <location>
        <begin position="12"/>
        <end position="29"/>
    </location>
</feature>
<comment type="caution">
    <text evidence="2">The sequence shown here is derived from an EMBL/GenBank/DDBJ whole genome shotgun (WGS) entry which is preliminary data.</text>
</comment>
<evidence type="ECO:0000256" key="1">
    <source>
        <dbReference type="SAM" id="Phobius"/>
    </source>
</evidence>
<gene>
    <name evidence="2" type="ORF">GCL57_12290</name>
</gene>
<organism evidence="2 3">
    <name type="scientific">Fluviispira multicolorata</name>
    <dbReference type="NCBI Taxonomy" id="2654512"/>
    <lineage>
        <taxon>Bacteria</taxon>
        <taxon>Pseudomonadati</taxon>
        <taxon>Bdellovibrionota</taxon>
        <taxon>Oligoflexia</taxon>
        <taxon>Silvanigrellales</taxon>
        <taxon>Silvanigrellaceae</taxon>
        <taxon>Fluviispira</taxon>
    </lineage>
</organism>
<feature type="transmembrane region" description="Helical" evidence="1">
    <location>
        <begin position="41"/>
        <end position="60"/>
    </location>
</feature>
<evidence type="ECO:0000313" key="3">
    <source>
        <dbReference type="Proteomes" id="UP000442694"/>
    </source>
</evidence>
<protein>
    <submittedName>
        <fullName evidence="2">Uncharacterized protein</fullName>
    </submittedName>
</protein>
<accession>A0A833JBG3</accession>
<dbReference type="Proteomes" id="UP000442694">
    <property type="component" value="Unassembled WGS sequence"/>
</dbReference>
<dbReference type="AlphaFoldDB" id="A0A833JBG3"/>
<feature type="transmembrane region" description="Helical" evidence="1">
    <location>
        <begin position="66"/>
        <end position="92"/>
    </location>
</feature>
<keyword evidence="3" id="KW-1185">Reference proteome</keyword>
<keyword evidence="1" id="KW-1133">Transmembrane helix</keyword>
<name>A0A833JBG3_9BACT</name>
<keyword evidence="1" id="KW-0812">Transmembrane</keyword>
<sequence>MNSQEQLKNLEINLVIQPIGFFLGNWFLTHILKYFKSSNSLGLILICISTFLTALMPWLTVYTNNLYISGFFICLGSGFLSGFIYPLLIFIIGDKH</sequence>
<keyword evidence="1" id="KW-0472">Membrane</keyword>